<dbReference type="KEGG" id="lah:LA20533_08015"/>
<proteinExistence type="predicted"/>
<evidence type="ECO:0000313" key="4">
    <source>
        <dbReference type="Proteomes" id="UP000185499"/>
    </source>
</evidence>
<protein>
    <submittedName>
        <fullName evidence="3">Fatty acid-binding protein DegV</fullName>
    </submittedName>
</protein>
<dbReference type="OrthoDB" id="9775494at2"/>
<dbReference type="NCBIfam" id="TIGR00762">
    <property type="entry name" value="DegV"/>
    <property type="match status" value="1"/>
</dbReference>
<evidence type="ECO:0000256" key="1">
    <source>
        <dbReference type="ARBA" id="ARBA00003238"/>
    </source>
</evidence>
<organism evidence="3 4">
    <name type="scientific">Amylolactobacillus amylophilus DSM 20533 = JCM 1125</name>
    <dbReference type="NCBI Taxonomy" id="1423721"/>
    <lineage>
        <taxon>Bacteria</taxon>
        <taxon>Bacillati</taxon>
        <taxon>Bacillota</taxon>
        <taxon>Bacilli</taxon>
        <taxon>Lactobacillales</taxon>
        <taxon>Lactobacillaceae</taxon>
        <taxon>Amylolactobacillus</taxon>
    </lineage>
</organism>
<dbReference type="Gene3D" id="3.40.50.10170">
    <property type="match status" value="1"/>
</dbReference>
<dbReference type="PANTHER" id="PTHR33434">
    <property type="entry name" value="DEGV DOMAIN-CONTAINING PROTEIN DR_1986-RELATED"/>
    <property type="match status" value="1"/>
</dbReference>
<dbReference type="AlphaFoldDB" id="A0A1L6XDY9"/>
<dbReference type="Pfam" id="PF02645">
    <property type="entry name" value="DegV"/>
    <property type="match status" value="1"/>
</dbReference>
<dbReference type="GO" id="GO:0008289">
    <property type="term" value="F:lipid binding"/>
    <property type="evidence" value="ECO:0007669"/>
    <property type="project" value="UniProtKB-KW"/>
</dbReference>
<sequence>MKIALVTDSTSYLTRDEIEQYNINVLPIPVIIDDKEYLEHVDFNSQQLYELEQAGAGFPQTSQPSIGELLSLFEQIKADGYDAIIAITLAGTISGFNQTLVNLANANPELHLYPFDSQITVRLMGYQVIAAAKMIAAGLNPAQIISNLSELRQQTDEIFVVDDLNNLVRGGRLSNASALVGSMLQIKPLLTFDAESHRIVSFDKVRSMKKAIAKSEKLMAKKIETNVSDLEKLRIIIYHANERETAIKIQAELTAKYPQTPNEIDEFGPVIATHLGEKAIGITWMPDVLQITY</sequence>
<comment type="function">
    <text evidence="1">May bind long-chain fatty acids, such as palmitate, and may play a role in lipid transport or fatty acid metabolism.</text>
</comment>
<evidence type="ECO:0000313" key="3">
    <source>
        <dbReference type="EMBL" id="APT19194.1"/>
    </source>
</evidence>
<dbReference type="Gene3D" id="3.30.1180.10">
    <property type="match status" value="1"/>
</dbReference>
<dbReference type="EMBL" id="CP018888">
    <property type="protein sequence ID" value="APT19194.1"/>
    <property type="molecule type" value="Genomic_DNA"/>
</dbReference>
<dbReference type="PROSITE" id="PS51482">
    <property type="entry name" value="DEGV"/>
    <property type="match status" value="1"/>
</dbReference>
<keyword evidence="4" id="KW-1185">Reference proteome</keyword>
<dbReference type="Proteomes" id="UP000185499">
    <property type="component" value="Chromosome"/>
</dbReference>
<dbReference type="SUPFAM" id="SSF82549">
    <property type="entry name" value="DAK1/DegV-like"/>
    <property type="match status" value="1"/>
</dbReference>
<name>A0A1L6XDY9_9LACO</name>
<dbReference type="InterPro" id="IPR043168">
    <property type="entry name" value="DegV_C"/>
</dbReference>
<keyword evidence="2" id="KW-0446">Lipid-binding</keyword>
<gene>
    <name evidence="3" type="ORF">LA20533_08015</name>
</gene>
<dbReference type="InterPro" id="IPR050270">
    <property type="entry name" value="DegV_domain_contain"/>
</dbReference>
<dbReference type="PANTHER" id="PTHR33434:SF2">
    <property type="entry name" value="FATTY ACID-BINDING PROTEIN TM_1468"/>
    <property type="match status" value="1"/>
</dbReference>
<reference evidence="3 4" key="1">
    <citation type="submission" date="2016-12" db="EMBL/GenBank/DDBJ databases">
        <title>The whole genome sequencing and assembly of Lactobacillus amylophilus DSM 20533T strain.</title>
        <authorList>
            <person name="Lee Y.-J."/>
            <person name="Yi H."/>
            <person name="Bahn Y.-S."/>
            <person name="Kim J.F."/>
            <person name="Lee D.-W."/>
        </authorList>
    </citation>
    <scope>NUCLEOTIDE SEQUENCE [LARGE SCALE GENOMIC DNA]</scope>
    <source>
        <strain evidence="3 4">DSM 20533</strain>
    </source>
</reference>
<evidence type="ECO:0000256" key="2">
    <source>
        <dbReference type="ARBA" id="ARBA00023121"/>
    </source>
</evidence>
<dbReference type="InterPro" id="IPR003797">
    <property type="entry name" value="DegV"/>
</dbReference>
<dbReference type="RefSeq" id="WP_054745096.1">
    <property type="nucleotide sequence ID" value="NZ_AYYS01000009.1"/>
</dbReference>
<accession>A0A1L6XDY9</accession>